<dbReference type="OrthoDB" id="348201at2759"/>
<feature type="region of interest" description="Disordered" evidence="3">
    <location>
        <begin position="48"/>
        <end position="89"/>
    </location>
</feature>
<sequence length="790" mass="89081">MNDPISKMGSINQTKNKSLIREKWKKTTDNNSDEDLEELQKKFFSSKLQPAATISKSISDSNTSHGSRNQLNVNNSKDISSEYSEKFPQEEPVDSLLESSMPAAQLIIGQNPPEVKSSRSSLNNSLDKNFTPLKNSISSIVKQKTKYSKTLVPKASEPKITNNEKIIPNPNIPLESKDILFPGFSSNKVEESPVKNISKAQDLNSNNLKSSLSSKPIQKMSLFAKRRLLEKADPTFKAASKAGENIKIPKDIKSFLTSKIPENDVSNHVNNDFIINPNGFPKNFKSDYTSKANEIPDISNFAHNDQGLPRVEKPSKKTVTFDISPSYHDSSQNLNLDNNIDKISNMSTNEIVDAKEEIESLLNPKNIDFLLKRNNTKNSHEKNSITDIPAIENLDESLQKTLNEALKKLNKKELKVDQSNNQVELNALKNNAEFESSPKNDKGRLKISSDVDSNIEIETLISRNQIGINQKNQSESFSEGSKLNSNDFKSSNINKEQSLPQISDNDTDFYKKLKKIYFESEVDETDKLEWITSFSQAKSPSERVLENLKEQSDRVAKLTRDLIDGKETSLIDDPTAHLRFDFNGTLVDVLDDIPTYEGLHHHGENPDSAGYTIPELLHLSRSTVSGQRAIANKLIGNILHNINVLAFSETDSHAIYMCWLDWEGYLYFVSGWTDTYLTVQIEAIKSAWTWVVGMDQSKKLLSRSNNINSSFSAKSEAITKTFQALDRFLDILLDNSQSIISELYTDRIPIGCKRMIFEIINTLNRYSDDFSIKLKTQQSLLSTIKDLNKK</sequence>
<feature type="region of interest" description="Disordered" evidence="3">
    <location>
        <begin position="1"/>
        <end position="34"/>
    </location>
</feature>
<dbReference type="InterPro" id="IPR039913">
    <property type="entry name" value="RPAP1/Rba50"/>
</dbReference>
<proteinExistence type="inferred from homology"/>
<comment type="similarity">
    <text evidence="1">Belongs to the RPAP1 family.</text>
</comment>
<name>A0A1R1Y2G5_9FUNG</name>
<organism evidence="6 7">
    <name type="scientific">Smittium culicis</name>
    <dbReference type="NCBI Taxonomy" id="133412"/>
    <lineage>
        <taxon>Eukaryota</taxon>
        <taxon>Fungi</taxon>
        <taxon>Fungi incertae sedis</taxon>
        <taxon>Zoopagomycota</taxon>
        <taxon>Kickxellomycotina</taxon>
        <taxon>Harpellomycetes</taxon>
        <taxon>Harpellales</taxon>
        <taxon>Legeriomycetaceae</taxon>
        <taxon>Smittium</taxon>
    </lineage>
</organism>
<feature type="domain" description="RPAP1 C-terminal" evidence="4">
    <location>
        <begin position="578"/>
        <end position="642"/>
    </location>
</feature>
<protein>
    <submittedName>
        <fullName evidence="6">RNA polymerase II-associated protein rba50</fullName>
    </submittedName>
</protein>
<feature type="compositionally biased region" description="Basic and acidic residues" evidence="3">
    <location>
        <begin position="19"/>
        <end position="28"/>
    </location>
</feature>
<gene>
    <name evidence="6" type="ORF">AYI70_g3748</name>
</gene>
<evidence type="ECO:0000256" key="1">
    <source>
        <dbReference type="ARBA" id="ARBA00009953"/>
    </source>
</evidence>
<feature type="coiled-coil region" evidence="2">
    <location>
        <begin position="395"/>
        <end position="422"/>
    </location>
</feature>
<dbReference type="Proteomes" id="UP000187283">
    <property type="component" value="Unassembled WGS sequence"/>
</dbReference>
<comment type="caution">
    <text evidence="6">The sequence shown here is derived from an EMBL/GenBank/DDBJ whole genome shotgun (WGS) entry which is preliminary data.</text>
</comment>
<dbReference type="GO" id="GO:0006366">
    <property type="term" value="P:transcription by RNA polymerase II"/>
    <property type="evidence" value="ECO:0007669"/>
    <property type="project" value="InterPro"/>
</dbReference>
<evidence type="ECO:0000313" key="6">
    <source>
        <dbReference type="EMBL" id="OMJ20995.1"/>
    </source>
</evidence>
<feature type="domain" description="RPAP1 N-terminal" evidence="5">
    <location>
        <begin position="339"/>
        <end position="377"/>
    </location>
</feature>
<evidence type="ECO:0000256" key="3">
    <source>
        <dbReference type="SAM" id="MobiDB-lite"/>
    </source>
</evidence>
<feature type="compositionally biased region" description="Polar residues" evidence="3">
    <location>
        <begin position="48"/>
        <end position="78"/>
    </location>
</feature>
<dbReference type="InterPro" id="IPR013930">
    <property type="entry name" value="RPAP1_N"/>
</dbReference>
<dbReference type="EMBL" id="LSSN01001111">
    <property type="protein sequence ID" value="OMJ20995.1"/>
    <property type="molecule type" value="Genomic_DNA"/>
</dbReference>
<feature type="region of interest" description="Disordered" evidence="3">
    <location>
        <begin position="471"/>
        <end position="501"/>
    </location>
</feature>
<evidence type="ECO:0000256" key="2">
    <source>
        <dbReference type="SAM" id="Coils"/>
    </source>
</evidence>
<evidence type="ECO:0000259" key="5">
    <source>
        <dbReference type="Pfam" id="PF08621"/>
    </source>
</evidence>
<evidence type="ECO:0000259" key="4">
    <source>
        <dbReference type="Pfam" id="PF08620"/>
    </source>
</evidence>
<keyword evidence="7" id="KW-1185">Reference proteome</keyword>
<dbReference type="PANTHER" id="PTHR21483">
    <property type="entry name" value="RNA POLYMERASE II-ASSOCIATED PROTEIN 1"/>
    <property type="match status" value="1"/>
</dbReference>
<dbReference type="Pfam" id="PF08620">
    <property type="entry name" value="RPAP1_C"/>
    <property type="match status" value="1"/>
</dbReference>
<evidence type="ECO:0000313" key="7">
    <source>
        <dbReference type="Proteomes" id="UP000187283"/>
    </source>
</evidence>
<dbReference type="Pfam" id="PF08621">
    <property type="entry name" value="RPAP1_N"/>
    <property type="match status" value="1"/>
</dbReference>
<accession>A0A1R1Y2G5</accession>
<keyword evidence="2" id="KW-0175">Coiled coil</keyword>
<reference evidence="6 7" key="1">
    <citation type="submission" date="2017-01" db="EMBL/GenBank/DDBJ databases">
        <authorList>
            <person name="Mah S.A."/>
            <person name="Swanson W.J."/>
            <person name="Moy G.W."/>
            <person name="Vacquier V.D."/>
        </authorList>
    </citation>
    <scope>NUCLEOTIDE SEQUENCE [LARGE SCALE GENOMIC DNA]</scope>
    <source>
        <strain evidence="6 7">GSMNP</strain>
    </source>
</reference>
<dbReference type="STRING" id="133412.A0A1R1Y2G5"/>
<dbReference type="InterPro" id="IPR013929">
    <property type="entry name" value="RPAP1_C"/>
</dbReference>
<feature type="compositionally biased region" description="Basic and acidic residues" evidence="3">
    <location>
        <begin position="79"/>
        <end position="89"/>
    </location>
</feature>
<dbReference type="PANTHER" id="PTHR21483:SF18">
    <property type="entry name" value="RNA POLYMERASE II-ASSOCIATED PROTEIN 1"/>
    <property type="match status" value="1"/>
</dbReference>
<dbReference type="AlphaFoldDB" id="A0A1R1Y2G5"/>